<evidence type="ECO:0000313" key="1">
    <source>
        <dbReference type="EMBL" id="KDO45357.1"/>
    </source>
</evidence>
<dbReference type="EMBL" id="KK785260">
    <property type="protein sequence ID" value="KDO45356.1"/>
    <property type="molecule type" value="Genomic_DNA"/>
</dbReference>
<feature type="non-terminal residue" evidence="1">
    <location>
        <position position="1"/>
    </location>
</feature>
<keyword evidence="2" id="KW-1185">Reference proteome</keyword>
<proteinExistence type="predicted"/>
<dbReference type="AlphaFoldDB" id="A0A067E279"/>
<name>A0A067E279_CITSI</name>
<reference evidence="1 2" key="1">
    <citation type="submission" date="2014-04" db="EMBL/GenBank/DDBJ databases">
        <authorList>
            <consortium name="International Citrus Genome Consortium"/>
            <person name="Gmitter F."/>
            <person name="Chen C."/>
            <person name="Farmerie W."/>
            <person name="Harkins T."/>
            <person name="Desany B."/>
            <person name="Mohiuddin M."/>
            <person name="Kodira C."/>
            <person name="Borodovsky M."/>
            <person name="Lomsadze A."/>
            <person name="Burns P."/>
            <person name="Jenkins J."/>
            <person name="Prochnik S."/>
            <person name="Shu S."/>
            <person name="Chapman J."/>
            <person name="Pitluck S."/>
            <person name="Schmutz J."/>
            <person name="Rokhsar D."/>
        </authorList>
    </citation>
    <scope>NUCLEOTIDE SEQUENCE</scope>
</reference>
<accession>A0A067E279</accession>
<sequence length="34" mass="3673">VLDGAQISAEEYEVMKDFLMPLGRAPQFSSQSGA</sequence>
<gene>
    <name evidence="1" type="ORF">CISIN_1g0087652mg</name>
</gene>
<evidence type="ECO:0000313" key="2">
    <source>
        <dbReference type="Proteomes" id="UP000027120"/>
    </source>
</evidence>
<organism evidence="1 2">
    <name type="scientific">Citrus sinensis</name>
    <name type="common">Sweet orange</name>
    <name type="synonym">Citrus aurantium var. sinensis</name>
    <dbReference type="NCBI Taxonomy" id="2711"/>
    <lineage>
        <taxon>Eukaryota</taxon>
        <taxon>Viridiplantae</taxon>
        <taxon>Streptophyta</taxon>
        <taxon>Embryophyta</taxon>
        <taxon>Tracheophyta</taxon>
        <taxon>Spermatophyta</taxon>
        <taxon>Magnoliopsida</taxon>
        <taxon>eudicotyledons</taxon>
        <taxon>Gunneridae</taxon>
        <taxon>Pentapetalae</taxon>
        <taxon>rosids</taxon>
        <taxon>malvids</taxon>
        <taxon>Sapindales</taxon>
        <taxon>Rutaceae</taxon>
        <taxon>Aurantioideae</taxon>
        <taxon>Citrus</taxon>
    </lineage>
</organism>
<dbReference type="EMBL" id="KK785260">
    <property type="protein sequence ID" value="KDO45357.1"/>
    <property type="molecule type" value="Genomic_DNA"/>
</dbReference>
<protein>
    <submittedName>
        <fullName evidence="1">Uncharacterized protein</fullName>
    </submittedName>
</protein>
<dbReference type="STRING" id="2711.A0A067E279"/>
<dbReference type="Proteomes" id="UP000027120">
    <property type="component" value="Unassembled WGS sequence"/>
</dbReference>